<dbReference type="AlphaFoldDB" id="A0AAV0F373"/>
<evidence type="ECO:0000259" key="2">
    <source>
        <dbReference type="Pfam" id="PF03101"/>
    </source>
</evidence>
<accession>A0AAV0F373</accession>
<keyword evidence="4" id="KW-1185">Reference proteome</keyword>
<reference evidence="3" key="1">
    <citation type="submission" date="2022-07" db="EMBL/GenBank/DDBJ databases">
        <authorList>
            <person name="Macas J."/>
            <person name="Novak P."/>
            <person name="Neumann P."/>
        </authorList>
    </citation>
    <scope>NUCLEOTIDE SEQUENCE</scope>
</reference>
<sequence length="289" mass="32213">MDSGSEPSATGDEAQPSTKDVGDGEEKHIPDADHEGDPDNTNVDDGTPDVHVEVGMLFAGKDEAYDHYKNYAKRIGFPIRIRSSTKDKQGNITGMLIECGRAGNRVSKSTNLLLPGATSAIGCKAGIKVMYDYAGSWVISKVHEQHNHPMSPTKTRAFRCNRRLTMSARRKIEINVVAGIPLHKTYTSAVVEAGGYENLPFIEKDCRNYVDKVCRLRLGNGDAIAIQSFFCKMQAECPSFFFALDVDDESRLRNVFWADKQCRYAYRDFGDVITFDTTYLTKAVNIFKE</sequence>
<feature type="region of interest" description="Disordered" evidence="1">
    <location>
        <begin position="1"/>
        <end position="48"/>
    </location>
</feature>
<evidence type="ECO:0000313" key="4">
    <source>
        <dbReference type="Proteomes" id="UP001152523"/>
    </source>
</evidence>
<dbReference type="Proteomes" id="UP001152523">
    <property type="component" value="Unassembled WGS sequence"/>
</dbReference>
<organism evidence="3 4">
    <name type="scientific">Cuscuta epithymum</name>
    <dbReference type="NCBI Taxonomy" id="186058"/>
    <lineage>
        <taxon>Eukaryota</taxon>
        <taxon>Viridiplantae</taxon>
        <taxon>Streptophyta</taxon>
        <taxon>Embryophyta</taxon>
        <taxon>Tracheophyta</taxon>
        <taxon>Spermatophyta</taxon>
        <taxon>Magnoliopsida</taxon>
        <taxon>eudicotyledons</taxon>
        <taxon>Gunneridae</taxon>
        <taxon>Pentapetalae</taxon>
        <taxon>asterids</taxon>
        <taxon>lamiids</taxon>
        <taxon>Solanales</taxon>
        <taxon>Convolvulaceae</taxon>
        <taxon>Cuscuteae</taxon>
        <taxon>Cuscuta</taxon>
        <taxon>Cuscuta subgen. Cuscuta</taxon>
    </lineage>
</organism>
<proteinExistence type="predicted"/>
<dbReference type="PANTHER" id="PTHR47718:SF5">
    <property type="entry name" value="PROTEIN FAR1-RELATED SEQUENCE 8-LIKE"/>
    <property type="match status" value="1"/>
</dbReference>
<feature type="compositionally biased region" description="Basic and acidic residues" evidence="1">
    <location>
        <begin position="20"/>
        <end position="37"/>
    </location>
</feature>
<evidence type="ECO:0000313" key="3">
    <source>
        <dbReference type="EMBL" id="CAH9129937.1"/>
    </source>
</evidence>
<comment type="caution">
    <text evidence="3">The sequence shown here is derived from an EMBL/GenBank/DDBJ whole genome shotgun (WGS) entry which is preliminary data.</text>
</comment>
<protein>
    <recommendedName>
        <fullName evidence="2">FAR1 domain-containing protein</fullName>
    </recommendedName>
</protein>
<name>A0AAV0F373_9ASTE</name>
<feature type="domain" description="FAR1" evidence="2">
    <location>
        <begin position="67"/>
        <end position="151"/>
    </location>
</feature>
<evidence type="ECO:0000256" key="1">
    <source>
        <dbReference type="SAM" id="MobiDB-lite"/>
    </source>
</evidence>
<dbReference type="InterPro" id="IPR004330">
    <property type="entry name" value="FAR1_DNA_bnd_dom"/>
</dbReference>
<dbReference type="Pfam" id="PF03101">
    <property type="entry name" value="FAR1"/>
    <property type="match status" value="1"/>
</dbReference>
<dbReference type="EMBL" id="CAMAPF010000958">
    <property type="protein sequence ID" value="CAH9129937.1"/>
    <property type="molecule type" value="Genomic_DNA"/>
</dbReference>
<gene>
    <name evidence="3" type="ORF">CEPIT_LOCUS30242</name>
</gene>
<dbReference type="PANTHER" id="PTHR47718">
    <property type="entry name" value="OS01G0519700 PROTEIN"/>
    <property type="match status" value="1"/>
</dbReference>